<keyword evidence="3" id="KW-1185">Reference proteome</keyword>
<dbReference type="Proteomes" id="UP000553442">
    <property type="component" value="Unassembled WGS sequence"/>
</dbReference>
<protein>
    <submittedName>
        <fullName evidence="2">Uncharacterized protein</fullName>
    </submittedName>
</protein>
<organism evidence="2 3">
    <name type="scientific">Halomonas campaniensis</name>
    <dbReference type="NCBI Taxonomy" id="213554"/>
    <lineage>
        <taxon>Bacteria</taxon>
        <taxon>Pseudomonadati</taxon>
        <taxon>Pseudomonadota</taxon>
        <taxon>Gammaproteobacteria</taxon>
        <taxon>Oceanospirillales</taxon>
        <taxon>Halomonadaceae</taxon>
        <taxon>Halomonas</taxon>
    </lineage>
</organism>
<evidence type="ECO:0000256" key="1">
    <source>
        <dbReference type="SAM" id="MobiDB-lite"/>
    </source>
</evidence>
<comment type="caution">
    <text evidence="2">The sequence shown here is derived from an EMBL/GenBank/DDBJ whole genome shotgun (WGS) entry which is preliminary data.</text>
</comment>
<proteinExistence type="predicted"/>
<accession>A0A7W5PCE0</accession>
<sequence>MKSNSRARTVAPKPERARYVAWLLRLDPSKVYRIAPDATAAGNQHLVDCVFDQLQRLVEEAARFKSKPGPKPPRFLWYLRTLEHCCAVMSGTTEPLPPNEHGEFENKDGYRCGTYRPEGGDV</sequence>
<feature type="region of interest" description="Disordered" evidence="1">
    <location>
        <begin position="91"/>
        <end position="122"/>
    </location>
</feature>
<gene>
    <name evidence="2" type="ORF">BDK63_003641</name>
</gene>
<dbReference type="AlphaFoldDB" id="A0A7W5PCE0"/>
<dbReference type="EMBL" id="JACHZF010000055">
    <property type="protein sequence ID" value="MBB3332738.1"/>
    <property type="molecule type" value="Genomic_DNA"/>
</dbReference>
<evidence type="ECO:0000313" key="3">
    <source>
        <dbReference type="Proteomes" id="UP000553442"/>
    </source>
</evidence>
<dbReference type="RefSeq" id="WP_183334514.1">
    <property type="nucleotide sequence ID" value="NZ_JACHZF010000055.1"/>
</dbReference>
<name>A0A7W5PCE0_9GAMM</name>
<reference evidence="2 3" key="1">
    <citation type="submission" date="2020-08" db="EMBL/GenBank/DDBJ databases">
        <title>Genomic Encyclopedia of Archaeal and Bacterial Type Strains, Phase II (KMG-II): from individual species to whole genera.</title>
        <authorList>
            <person name="Goeker M."/>
        </authorList>
    </citation>
    <scope>NUCLEOTIDE SEQUENCE [LARGE SCALE GENOMIC DNA]</scope>
    <source>
        <strain evidence="2 3">5AG</strain>
    </source>
</reference>
<feature type="compositionally biased region" description="Basic and acidic residues" evidence="1">
    <location>
        <begin position="100"/>
        <end position="110"/>
    </location>
</feature>
<evidence type="ECO:0000313" key="2">
    <source>
        <dbReference type="EMBL" id="MBB3332738.1"/>
    </source>
</evidence>